<sequence>MIIYFLLILTQSCIGIRTDDSINLGNNYRFIQDTPQTIIYHSNDNYEGIGVEIIPPMVLSYQFDDRYIIVKSQDIDETTGNIEGKSIRYWIIDKRLRANSVESLDSINFYRILDERNISLRFSDS</sequence>
<dbReference type="STRING" id="1159016.SAMN02927937_02513"/>
<dbReference type="AlphaFoldDB" id="A0A1H6MJZ9"/>
<proteinExistence type="predicted"/>
<name>A0A1H6MJZ9_9FLAO</name>
<accession>A0A1H6MJZ9</accession>
<gene>
    <name evidence="1" type="ORF">SAMN02927937_02513</name>
</gene>
<keyword evidence="2" id="KW-1185">Reference proteome</keyword>
<organism evidence="1 2">
    <name type="scientific">Paenimyroides marinum</name>
    <dbReference type="NCBI Taxonomy" id="1159016"/>
    <lineage>
        <taxon>Bacteria</taxon>
        <taxon>Pseudomonadati</taxon>
        <taxon>Bacteroidota</taxon>
        <taxon>Flavobacteriia</taxon>
        <taxon>Flavobacteriales</taxon>
        <taxon>Flavobacteriaceae</taxon>
        <taxon>Paenimyroides</taxon>
    </lineage>
</organism>
<reference evidence="1 2" key="1">
    <citation type="submission" date="2016-10" db="EMBL/GenBank/DDBJ databases">
        <authorList>
            <person name="de Groot N.N."/>
        </authorList>
    </citation>
    <scope>NUCLEOTIDE SEQUENCE [LARGE SCALE GENOMIC DNA]</scope>
    <source>
        <strain evidence="1 2">CGMCC 1.10825</strain>
    </source>
</reference>
<dbReference type="EMBL" id="FNXE01000045">
    <property type="protein sequence ID" value="SEH97907.1"/>
    <property type="molecule type" value="Genomic_DNA"/>
</dbReference>
<evidence type="ECO:0000313" key="1">
    <source>
        <dbReference type="EMBL" id="SEH97907.1"/>
    </source>
</evidence>
<evidence type="ECO:0000313" key="2">
    <source>
        <dbReference type="Proteomes" id="UP000199634"/>
    </source>
</evidence>
<protein>
    <recommendedName>
        <fullName evidence="3">DUF3997 domain-containing protein</fullName>
    </recommendedName>
</protein>
<dbReference type="Proteomes" id="UP000199634">
    <property type="component" value="Unassembled WGS sequence"/>
</dbReference>
<evidence type="ECO:0008006" key="3">
    <source>
        <dbReference type="Google" id="ProtNLM"/>
    </source>
</evidence>